<dbReference type="GO" id="GO:0045259">
    <property type="term" value="C:proton-transporting ATP synthase complex"/>
    <property type="evidence" value="ECO:0007669"/>
    <property type="project" value="UniProtKB-KW"/>
</dbReference>
<evidence type="ECO:0000256" key="14">
    <source>
        <dbReference type="SAM" id="MobiDB-lite"/>
    </source>
</evidence>
<keyword evidence="7 12" id="KW-0406">Ion transport</keyword>
<evidence type="ECO:0000256" key="11">
    <source>
        <dbReference type="ARBA" id="ARBA00037847"/>
    </source>
</evidence>
<dbReference type="Proteomes" id="UP000622166">
    <property type="component" value="Unassembled WGS sequence"/>
</dbReference>
<dbReference type="GO" id="GO:0012505">
    <property type="term" value="C:endomembrane system"/>
    <property type="evidence" value="ECO:0007669"/>
    <property type="project" value="UniProtKB-SubCell"/>
</dbReference>
<evidence type="ECO:0000256" key="2">
    <source>
        <dbReference type="ARBA" id="ARBA00022448"/>
    </source>
</evidence>
<evidence type="ECO:0000256" key="1">
    <source>
        <dbReference type="ARBA" id="ARBA00005513"/>
    </source>
</evidence>
<comment type="subcellular location">
    <subcellularLocation>
        <location evidence="12">Cell membrane</location>
        <topology evidence="12">Single-pass membrane protein</topology>
    </subcellularLocation>
    <subcellularLocation>
        <location evidence="11">Endomembrane system</location>
        <topology evidence="11">Single-pass membrane protein</topology>
    </subcellularLocation>
</comment>
<comment type="function">
    <text evidence="10 12">F(1)F(0) ATP synthase produces ATP from ADP in the presence of a proton or sodium gradient. F-type ATPases consist of two structural domains, F(1) containing the extramembraneous catalytic core and F(0) containing the membrane proton channel, linked together by a central stalk and a peripheral stalk. During catalysis, ATP synthesis in the catalytic domain of F(1) is coupled via a rotary mechanism of the central stalk subunits to proton translocation.</text>
</comment>
<dbReference type="InterPro" id="IPR002146">
    <property type="entry name" value="ATP_synth_b/b'su_bac/chlpt"/>
</dbReference>
<dbReference type="InterPro" id="IPR050059">
    <property type="entry name" value="ATP_synthase_B_chain"/>
</dbReference>
<keyword evidence="3 12" id="KW-0138">CF(0)</keyword>
<keyword evidence="16" id="KW-1185">Reference proteome</keyword>
<dbReference type="GO" id="GO:0046933">
    <property type="term" value="F:proton-transporting ATP synthase activity, rotational mechanism"/>
    <property type="evidence" value="ECO:0007669"/>
    <property type="project" value="UniProtKB-UniRule"/>
</dbReference>
<keyword evidence="6 12" id="KW-1133">Transmembrane helix</keyword>
<proteinExistence type="inferred from homology"/>
<feature type="region of interest" description="Disordered" evidence="14">
    <location>
        <begin position="77"/>
        <end position="98"/>
    </location>
</feature>
<dbReference type="RefSeq" id="WP_189866213.1">
    <property type="nucleotide sequence ID" value="NZ_BMVW01000021.1"/>
</dbReference>
<gene>
    <name evidence="12 15" type="primary">atpF</name>
    <name evidence="15" type="ORF">GCM10010365_68990</name>
</gene>
<reference evidence="15" key="1">
    <citation type="journal article" date="2014" name="Int. J. Syst. Evol. Microbiol.">
        <title>Complete genome sequence of Corynebacterium casei LMG S-19264T (=DSM 44701T), isolated from a smear-ripened cheese.</title>
        <authorList>
            <consortium name="US DOE Joint Genome Institute (JGI-PGF)"/>
            <person name="Walter F."/>
            <person name="Albersmeier A."/>
            <person name="Kalinowski J."/>
            <person name="Ruckert C."/>
        </authorList>
    </citation>
    <scope>NUCLEOTIDE SEQUENCE</scope>
    <source>
        <strain evidence="15">JCM 4815</strain>
    </source>
</reference>
<protein>
    <recommendedName>
        <fullName evidence="12">ATP synthase subunit b</fullName>
    </recommendedName>
    <alternativeName>
        <fullName evidence="12">ATP synthase F(0) sector subunit b</fullName>
    </alternativeName>
    <alternativeName>
        <fullName evidence="12">ATPase subunit I</fullName>
    </alternativeName>
    <alternativeName>
        <fullName evidence="12">F-type ATPase subunit b</fullName>
        <shortName evidence="12">F-ATPase subunit b</shortName>
    </alternativeName>
</protein>
<comment type="subunit">
    <text evidence="12">F-type ATPases have 2 components, F(1) - the catalytic core - and F(0) - the membrane proton channel. F(1) has five subunits: alpha(3), beta(3), gamma(1), delta(1), epsilon(1). F(0) has three main subunits: a(1), b(2) and c(10-14). The alpha and beta chains form an alternating ring which encloses part of the gamma chain. F(1) is attached to F(0) by a central stalk formed by the gamma and epsilon chains, while a peripheral stalk is formed by the delta and b chains.</text>
</comment>
<dbReference type="HAMAP" id="MF_01398">
    <property type="entry name" value="ATP_synth_b_bprime"/>
    <property type="match status" value="1"/>
</dbReference>
<dbReference type="AlphaFoldDB" id="A0A918QC18"/>
<evidence type="ECO:0000256" key="8">
    <source>
        <dbReference type="ARBA" id="ARBA00023136"/>
    </source>
</evidence>
<dbReference type="PANTHER" id="PTHR33445">
    <property type="entry name" value="ATP SYNTHASE SUBUNIT B', CHLOROPLASTIC"/>
    <property type="match status" value="1"/>
</dbReference>
<organism evidence="15 16">
    <name type="scientific">Streptomyces poonensis</name>
    <dbReference type="NCBI Taxonomy" id="68255"/>
    <lineage>
        <taxon>Bacteria</taxon>
        <taxon>Bacillati</taxon>
        <taxon>Actinomycetota</taxon>
        <taxon>Actinomycetes</taxon>
        <taxon>Kitasatosporales</taxon>
        <taxon>Streptomycetaceae</taxon>
        <taxon>Streptomyces</taxon>
    </lineage>
</organism>
<evidence type="ECO:0000256" key="6">
    <source>
        <dbReference type="ARBA" id="ARBA00022989"/>
    </source>
</evidence>
<evidence type="ECO:0000256" key="7">
    <source>
        <dbReference type="ARBA" id="ARBA00023065"/>
    </source>
</evidence>
<dbReference type="GO" id="GO:0046961">
    <property type="term" value="F:proton-transporting ATPase activity, rotational mechanism"/>
    <property type="evidence" value="ECO:0007669"/>
    <property type="project" value="TreeGrafter"/>
</dbReference>
<evidence type="ECO:0000256" key="12">
    <source>
        <dbReference type="HAMAP-Rule" id="MF_01398"/>
    </source>
</evidence>
<evidence type="ECO:0000256" key="9">
    <source>
        <dbReference type="ARBA" id="ARBA00023310"/>
    </source>
</evidence>
<keyword evidence="8 12" id="KW-0472">Membrane</keyword>
<keyword evidence="12" id="KW-1003">Cell membrane</keyword>
<dbReference type="GO" id="GO:0005886">
    <property type="term" value="C:plasma membrane"/>
    <property type="evidence" value="ECO:0007669"/>
    <property type="project" value="UniProtKB-SubCell"/>
</dbReference>
<evidence type="ECO:0000313" key="15">
    <source>
        <dbReference type="EMBL" id="GGZ38454.1"/>
    </source>
</evidence>
<accession>A0A918QC18</accession>
<evidence type="ECO:0000256" key="4">
    <source>
        <dbReference type="ARBA" id="ARBA00022692"/>
    </source>
</evidence>
<name>A0A918QC18_9ACTN</name>
<keyword evidence="5 12" id="KW-0375">Hydrogen ion transport</keyword>
<keyword evidence="4 12" id="KW-0812">Transmembrane</keyword>
<comment type="similarity">
    <text evidence="1 12 13">Belongs to the ATPase B chain family.</text>
</comment>
<evidence type="ECO:0000256" key="10">
    <source>
        <dbReference type="ARBA" id="ARBA00025198"/>
    </source>
</evidence>
<keyword evidence="9 12" id="KW-0066">ATP synthesis</keyword>
<evidence type="ECO:0000313" key="16">
    <source>
        <dbReference type="Proteomes" id="UP000622166"/>
    </source>
</evidence>
<evidence type="ECO:0000256" key="5">
    <source>
        <dbReference type="ARBA" id="ARBA00022781"/>
    </source>
</evidence>
<evidence type="ECO:0000256" key="13">
    <source>
        <dbReference type="RuleBase" id="RU003848"/>
    </source>
</evidence>
<dbReference type="Pfam" id="PF00430">
    <property type="entry name" value="ATP-synt_B"/>
    <property type="match status" value="1"/>
</dbReference>
<comment type="function">
    <text evidence="12">Component of the F(0) channel, it forms part of the peripheral stalk, linking F(1) to F(0).</text>
</comment>
<feature type="transmembrane region" description="Helical" evidence="12">
    <location>
        <begin position="15"/>
        <end position="32"/>
    </location>
</feature>
<keyword evidence="2 12" id="KW-0813">Transport</keyword>
<reference evidence="15" key="2">
    <citation type="submission" date="2020-09" db="EMBL/GenBank/DDBJ databases">
        <authorList>
            <person name="Sun Q."/>
            <person name="Ohkuma M."/>
        </authorList>
    </citation>
    <scope>NUCLEOTIDE SEQUENCE</scope>
    <source>
        <strain evidence="15">JCM 4815</strain>
    </source>
</reference>
<comment type="caution">
    <text evidence="15">The sequence shown here is derived from an EMBL/GenBank/DDBJ whole genome shotgun (WGS) entry which is preliminary data.</text>
</comment>
<dbReference type="EMBL" id="BMVW01000021">
    <property type="protein sequence ID" value="GGZ38454.1"/>
    <property type="molecule type" value="Genomic_DNA"/>
</dbReference>
<dbReference type="PANTHER" id="PTHR33445:SF1">
    <property type="entry name" value="ATP SYNTHASE SUBUNIT B"/>
    <property type="match status" value="1"/>
</dbReference>
<evidence type="ECO:0000256" key="3">
    <source>
        <dbReference type="ARBA" id="ARBA00022547"/>
    </source>
</evidence>
<sequence length="158" mass="17241">MDLLPYPIGPLNPRVEHLVIALALFALAYHVVSRLLPRINRVLAEREEATEGARRRAEAVLAEAEEKRAETASVLAEARHDAARTRQQAREQGSGLVAAARADGRRECDALLAGERARTAAEHAAAEAELRMYVSELASDLASRVVGERITSRAEPRS</sequence>